<keyword evidence="2 7" id="KW-0645">Protease</keyword>
<evidence type="ECO:0000256" key="3">
    <source>
        <dbReference type="ARBA" id="ARBA00022801"/>
    </source>
</evidence>
<dbReference type="InterPro" id="IPR002142">
    <property type="entry name" value="Peptidase_S49"/>
</dbReference>
<keyword evidence="5" id="KW-0472">Membrane</keyword>
<name>A0A450RU60_9GAMM</name>
<evidence type="ECO:0000256" key="2">
    <source>
        <dbReference type="ARBA" id="ARBA00022670"/>
    </source>
</evidence>
<keyword evidence="3" id="KW-0378">Hydrolase</keyword>
<dbReference type="Gene3D" id="6.20.330.10">
    <property type="match status" value="1"/>
</dbReference>
<evidence type="ECO:0000256" key="1">
    <source>
        <dbReference type="ARBA" id="ARBA00008683"/>
    </source>
</evidence>
<keyword evidence="5" id="KW-0812">Transmembrane</keyword>
<dbReference type="InterPro" id="IPR047272">
    <property type="entry name" value="S49_SppA_C"/>
</dbReference>
<keyword evidence="5" id="KW-1133">Transmembrane helix</keyword>
<dbReference type="GO" id="GO:0008236">
    <property type="term" value="F:serine-type peptidase activity"/>
    <property type="evidence" value="ECO:0007669"/>
    <property type="project" value="UniProtKB-KW"/>
</dbReference>
<sequence>MKPEPHSETRPNNDPATWERNLLDKLLFAAIKEQRRARRWGIFFRFAFLAYLLLLFGVYLPKDMQSAHSGGEHTALVELRGIIAEDQDASADQVIAGLRAAFENKNTKGVILRINSPGGSPVQAGYINDEITELRKKYPNIPLYAVITDICASGGYYVAVAANRIYADKSSVIGSIGVLMDGFGFVGAMEKLGVERRLLTAGKHKGLLDPFSPTDPAEVSHLQSVLDELHQQFIEEVKKGRGKRLRGKEETLFNGLVWSGRQAIWLGLADELGNSSYVAREVIGAEEIVDFTRERDYLERFAERFGAVTGKALTSLLTTQATSWNVR</sequence>
<dbReference type="GO" id="GO:0006508">
    <property type="term" value="P:proteolysis"/>
    <property type="evidence" value="ECO:0007669"/>
    <property type="project" value="UniProtKB-KW"/>
</dbReference>
<dbReference type="PANTHER" id="PTHR42987:SF8">
    <property type="entry name" value="PROTEINASE"/>
    <property type="match status" value="1"/>
</dbReference>
<accession>A0A450RU60</accession>
<dbReference type="AlphaFoldDB" id="A0A450RU60"/>
<keyword evidence="4" id="KW-0720">Serine protease</keyword>
<evidence type="ECO:0000313" key="7">
    <source>
        <dbReference type="EMBL" id="VFJ42701.1"/>
    </source>
</evidence>
<evidence type="ECO:0000259" key="6">
    <source>
        <dbReference type="Pfam" id="PF01343"/>
    </source>
</evidence>
<dbReference type="SUPFAM" id="SSF52096">
    <property type="entry name" value="ClpP/crotonase"/>
    <property type="match status" value="1"/>
</dbReference>
<feature type="transmembrane region" description="Helical" evidence="5">
    <location>
        <begin position="42"/>
        <end position="60"/>
    </location>
</feature>
<evidence type="ECO:0000256" key="4">
    <source>
        <dbReference type="ARBA" id="ARBA00022825"/>
    </source>
</evidence>
<dbReference type="Gene3D" id="3.90.226.10">
    <property type="entry name" value="2-enoyl-CoA Hydratase, Chain A, domain 1"/>
    <property type="match status" value="1"/>
</dbReference>
<comment type="similarity">
    <text evidence="1">Belongs to the peptidase S49 family.</text>
</comment>
<protein>
    <submittedName>
        <fullName evidence="7">Protease-4</fullName>
    </submittedName>
</protein>
<reference evidence="7" key="1">
    <citation type="submission" date="2019-02" db="EMBL/GenBank/DDBJ databases">
        <authorList>
            <person name="Gruber-Vodicka R. H."/>
            <person name="Seah K. B. B."/>
        </authorList>
    </citation>
    <scope>NUCLEOTIDE SEQUENCE</scope>
    <source>
        <strain evidence="7">BECK_DK161</strain>
    </source>
</reference>
<dbReference type="InterPro" id="IPR029045">
    <property type="entry name" value="ClpP/crotonase-like_dom_sf"/>
</dbReference>
<dbReference type="Pfam" id="PF01343">
    <property type="entry name" value="Peptidase_S49"/>
    <property type="match status" value="1"/>
</dbReference>
<dbReference type="CDD" id="cd07023">
    <property type="entry name" value="S49_Sppa_N_C"/>
    <property type="match status" value="1"/>
</dbReference>
<dbReference type="PANTHER" id="PTHR42987">
    <property type="entry name" value="PEPTIDASE S49"/>
    <property type="match status" value="1"/>
</dbReference>
<organism evidence="7">
    <name type="scientific">Candidatus Kentrum sp. DK</name>
    <dbReference type="NCBI Taxonomy" id="2126562"/>
    <lineage>
        <taxon>Bacteria</taxon>
        <taxon>Pseudomonadati</taxon>
        <taxon>Pseudomonadota</taxon>
        <taxon>Gammaproteobacteria</taxon>
        <taxon>Candidatus Kentrum</taxon>
    </lineage>
</organism>
<evidence type="ECO:0000256" key="5">
    <source>
        <dbReference type="SAM" id="Phobius"/>
    </source>
</evidence>
<dbReference type="EMBL" id="CAADEY010000002">
    <property type="protein sequence ID" value="VFJ42701.1"/>
    <property type="molecule type" value="Genomic_DNA"/>
</dbReference>
<proteinExistence type="inferred from homology"/>
<feature type="domain" description="Peptidase S49" evidence="6">
    <location>
        <begin position="139"/>
        <end position="281"/>
    </location>
</feature>
<gene>
    <name evidence="7" type="ORF">BECKDK2373C_GA0170839_10026</name>
</gene>